<dbReference type="InterPro" id="IPR036148">
    <property type="entry name" value="MmgE/PrpD_sf"/>
</dbReference>
<dbReference type="PANTHER" id="PTHR16943">
    <property type="entry name" value="2-METHYLCITRATE DEHYDRATASE-RELATED"/>
    <property type="match status" value="1"/>
</dbReference>
<dbReference type="InterPro" id="IPR045337">
    <property type="entry name" value="MmgE_PrpD_C"/>
</dbReference>
<dbReference type="InterPro" id="IPR005656">
    <property type="entry name" value="MmgE_PrpD"/>
</dbReference>
<feature type="domain" description="MmgE/PrpD N-terminal" evidence="2">
    <location>
        <begin position="21"/>
        <end position="257"/>
    </location>
</feature>
<dbReference type="Gene3D" id="1.10.4100.10">
    <property type="entry name" value="2-methylcitrate dehydratase PrpD"/>
    <property type="match status" value="1"/>
</dbReference>
<dbReference type="OrthoDB" id="9797528at2"/>
<evidence type="ECO:0000256" key="1">
    <source>
        <dbReference type="ARBA" id="ARBA00006174"/>
    </source>
</evidence>
<organism evidence="4 5">
    <name type="scientific">Pandoraea thiooxydans</name>
    <dbReference type="NCBI Taxonomy" id="445709"/>
    <lineage>
        <taxon>Bacteria</taxon>
        <taxon>Pseudomonadati</taxon>
        <taxon>Pseudomonadota</taxon>
        <taxon>Betaproteobacteria</taxon>
        <taxon>Burkholderiales</taxon>
        <taxon>Burkholderiaceae</taxon>
        <taxon>Pandoraea</taxon>
    </lineage>
</organism>
<sequence length="474" mass="49924">MNAAATPSNAEATPQLPIAPQLADFALGLRLDRVPAAVRERAKHLLLDAIGLAYASHDYDFAKVSLRAMLSLGSGTATVIGHGRLLQPRDAMLMNGVLVHGLDFDDTHSRGVIHATASIFPCAFGGAERVAASGAQMLAAYIAGMEVATRVGAVAQGGFHQIGFHPTGVAGVFGCAVAAARLDGLSAQQTAMAQGIALSMASGSLEFLQDGAWTKRIHPGWAAGAGMTAAALAKQGFIGPQAPYEGRFGLYASYLGEMRAQADLSLATAGLGQQWQIEEVALKPIPACHFTHAAADAAVALHRQLGGNGGGGIARVRVKMPQQVVKTVCEPVANKRRPANSYEAQFSIPYIVACGLLKGRFTLDELEPAALGAPDVLALAGKVDYEVDPESTFPRHYTGEVILEMADGRQLAHREAINRGSADRPLTNHDISEKYFINARRALPESRAAQIRETVLSLERLDAGVLHALLAEPI</sequence>
<keyword evidence="5" id="KW-1185">Reference proteome</keyword>
<reference evidence="5" key="1">
    <citation type="submission" date="2015-06" db="EMBL/GenBank/DDBJ databases">
        <authorList>
            <person name="Lim Y.L."/>
            <person name="Ee R."/>
            <person name="Yong D."/>
            <person name="How K.Y."/>
            <person name="Yin W.F."/>
            <person name="Chan K.G."/>
        </authorList>
    </citation>
    <scope>NUCLEOTIDE SEQUENCE [LARGE SCALE GENOMIC DNA]</scope>
    <source>
        <strain evidence="5">DSM 25325</strain>
    </source>
</reference>
<feature type="domain" description="MmgE/PrpD C-terminal" evidence="3">
    <location>
        <begin position="286"/>
        <end position="459"/>
    </location>
</feature>
<dbReference type="STRING" id="445709.ABW99_05275"/>
<dbReference type="InterPro" id="IPR042183">
    <property type="entry name" value="MmgE/PrpD_sf_1"/>
</dbReference>
<gene>
    <name evidence="4" type="ORF">ABW99_05275</name>
</gene>
<comment type="similarity">
    <text evidence="1">Belongs to the PrpD family.</text>
</comment>
<dbReference type="KEGG" id="ptx:ABW99_05275"/>
<accession>A0A0G3EL84</accession>
<dbReference type="PATRIC" id="fig|445709.3.peg.1136"/>
<dbReference type="Gene3D" id="3.30.1330.120">
    <property type="entry name" value="2-methylcitrate dehydratase PrpD"/>
    <property type="match status" value="1"/>
</dbReference>
<dbReference type="Pfam" id="PF03972">
    <property type="entry name" value="MmgE_PrpD_N"/>
    <property type="match status" value="1"/>
</dbReference>
<dbReference type="AlphaFoldDB" id="A0A0G3EL84"/>
<dbReference type="InterPro" id="IPR045336">
    <property type="entry name" value="MmgE_PrpD_N"/>
</dbReference>
<proteinExistence type="inferred from homology"/>
<evidence type="ECO:0000313" key="4">
    <source>
        <dbReference type="EMBL" id="AKJ67725.1"/>
    </source>
</evidence>
<dbReference type="RefSeq" id="WP_047213431.1">
    <property type="nucleotide sequence ID" value="NZ_CP011568.3"/>
</dbReference>
<dbReference type="GO" id="GO:0016829">
    <property type="term" value="F:lyase activity"/>
    <property type="evidence" value="ECO:0007669"/>
    <property type="project" value="InterPro"/>
</dbReference>
<dbReference type="Pfam" id="PF19305">
    <property type="entry name" value="MmgE_PrpD_C"/>
    <property type="match status" value="1"/>
</dbReference>
<dbReference type="EMBL" id="CP011568">
    <property type="protein sequence ID" value="AKJ67725.1"/>
    <property type="molecule type" value="Genomic_DNA"/>
</dbReference>
<dbReference type="Proteomes" id="UP000036700">
    <property type="component" value="Chromosome"/>
</dbReference>
<dbReference type="SUPFAM" id="SSF103378">
    <property type="entry name" value="2-methylcitrate dehydratase PrpD"/>
    <property type="match status" value="1"/>
</dbReference>
<evidence type="ECO:0000259" key="2">
    <source>
        <dbReference type="Pfam" id="PF03972"/>
    </source>
</evidence>
<dbReference type="InterPro" id="IPR042188">
    <property type="entry name" value="MmgE/PrpD_sf_2"/>
</dbReference>
<protein>
    <submittedName>
        <fullName evidence="4">2-methylcitrate dehydratase</fullName>
    </submittedName>
</protein>
<evidence type="ECO:0000313" key="5">
    <source>
        <dbReference type="Proteomes" id="UP000036700"/>
    </source>
</evidence>
<evidence type="ECO:0000259" key="3">
    <source>
        <dbReference type="Pfam" id="PF19305"/>
    </source>
</evidence>
<dbReference type="PANTHER" id="PTHR16943:SF8">
    <property type="entry name" value="2-METHYLCITRATE DEHYDRATASE"/>
    <property type="match status" value="1"/>
</dbReference>
<name>A0A0G3EL84_9BURK</name>